<dbReference type="AlphaFoldDB" id="A0A0D3JLH4"/>
<dbReference type="PaxDb" id="2903-EOD24359"/>
<dbReference type="EnsemblProtists" id="EOD24359">
    <property type="protein sequence ID" value="EOD24359"/>
    <property type="gene ID" value="EMIHUDRAFT_457764"/>
</dbReference>
<dbReference type="KEGG" id="ehx:EMIHUDRAFT_457764"/>
<protein>
    <submittedName>
        <fullName evidence="1">Uncharacterized protein</fullName>
    </submittedName>
</protein>
<organism evidence="1 2">
    <name type="scientific">Emiliania huxleyi (strain CCMP1516)</name>
    <dbReference type="NCBI Taxonomy" id="280463"/>
    <lineage>
        <taxon>Eukaryota</taxon>
        <taxon>Haptista</taxon>
        <taxon>Haptophyta</taxon>
        <taxon>Prymnesiophyceae</taxon>
        <taxon>Isochrysidales</taxon>
        <taxon>Noelaerhabdaceae</taxon>
        <taxon>Emiliania</taxon>
    </lineage>
</organism>
<keyword evidence="2" id="KW-1185">Reference proteome</keyword>
<sequence length="423" mass="43491">MPLSAEGGRADRSCFDAVQVPSADVRVGSNALSQPWLLSAAADAGPCLVLPSGSRALCVASASSVNHEATAPCPVEVALPDAEEPSSVTTLAACPVSEGLVALSRAVAGSSRHSVEFWRLPQQPEAAPEDAGGKRSAPSAQLLASTPMDGASRGLSWHSALPALAAASPSCLVLHSLDEEGLAEPVLLLERPRGGEALRGVAWSGSAWPQGGDGCTEWSSASPDASAASESLAEALLSSWALLFHEPFRNLPGPFSQALLFSWPLPGDWERFATRRLLSHASGHITRPRFLSHLLQPAVARVTGASASAQPRLRTAEHRLALCRADLPTGLDAAALAPTPPQGAQHARPAVSTVQPLVQPAASPRGAASDAALDGEAAVLEALLVAMEARLAARFEAALAPIGERLAALERAVLAMGHAVDAT</sequence>
<dbReference type="RefSeq" id="XP_005776788.1">
    <property type="nucleotide sequence ID" value="XM_005776731.1"/>
</dbReference>
<evidence type="ECO:0000313" key="2">
    <source>
        <dbReference type="Proteomes" id="UP000013827"/>
    </source>
</evidence>
<reference evidence="1" key="2">
    <citation type="submission" date="2024-10" db="UniProtKB">
        <authorList>
            <consortium name="EnsemblProtists"/>
        </authorList>
    </citation>
    <scope>IDENTIFICATION</scope>
</reference>
<dbReference type="Proteomes" id="UP000013827">
    <property type="component" value="Unassembled WGS sequence"/>
</dbReference>
<accession>A0A0D3JLH4</accession>
<dbReference type="HOGENOM" id="CLU_649620_0_0_1"/>
<dbReference type="GeneID" id="17269904"/>
<proteinExistence type="predicted"/>
<name>A0A0D3JLH4_EMIH1</name>
<reference evidence="2" key="1">
    <citation type="journal article" date="2013" name="Nature">
        <title>Pan genome of the phytoplankton Emiliania underpins its global distribution.</title>
        <authorList>
            <person name="Read B.A."/>
            <person name="Kegel J."/>
            <person name="Klute M.J."/>
            <person name="Kuo A."/>
            <person name="Lefebvre S.C."/>
            <person name="Maumus F."/>
            <person name="Mayer C."/>
            <person name="Miller J."/>
            <person name="Monier A."/>
            <person name="Salamov A."/>
            <person name="Young J."/>
            <person name="Aguilar M."/>
            <person name="Claverie J.M."/>
            <person name="Frickenhaus S."/>
            <person name="Gonzalez K."/>
            <person name="Herman E.K."/>
            <person name="Lin Y.C."/>
            <person name="Napier J."/>
            <person name="Ogata H."/>
            <person name="Sarno A.F."/>
            <person name="Shmutz J."/>
            <person name="Schroeder D."/>
            <person name="de Vargas C."/>
            <person name="Verret F."/>
            <person name="von Dassow P."/>
            <person name="Valentin K."/>
            <person name="Van de Peer Y."/>
            <person name="Wheeler G."/>
            <person name="Dacks J.B."/>
            <person name="Delwiche C.F."/>
            <person name="Dyhrman S.T."/>
            <person name="Glockner G."/>
            <person name="John U."/>
            <person name="Richards T."/>
            <person name="Worden A.Z."/>
            <person name="Zhang X."/>
            <person name="Grigoriev I.V."/>
            <person name="Allen A.E."/>
            <person name="Bidle K."/>
            <person name="Borodovsky M."/>
            <person name="Bowler C."/>
            <person name="Brownlee C."/>
            <person name="Cock J.M."/>
            <person name="Elias M."/>
            <person name="Gladyshev V.N."/>
            <person name="Groth M."/>
            <person name="Guda C."/>
            <person name="Hadaegh A."/>
            <person name="Iglesias-Rodriguez M.D."/>
            <person name="Jenkins J."/>
            <person name="Jones B.M."/>
            <person name="Lawson T."/>
            <person name="Leese F."/>
            <person name="Lindquist E."/>
            <person name="Lobanov A."/>
            <person name="Lomsadze A."/>
            <person name="Malik S.B."/>
            <person name="Marsh M.E."/>
            <person name="Mackinder L."/>
            <person name="Mock T."/>
            <person name="Mueller-Roeber B."/>
            <person name="Pagarete A."/>
            <person name="Parker M."/>
            <person name="Probert I."/>
            <person name="Quesneville H."/>
            <person name="Raines C."/>
            <person name="Rensing S.A."/>
            <person name="Riano-Pachon D.M."/>
            <person name="Richier S."/>
            <person name="Rokitta S."/>
            <person name="Shiraiwa Y."/>
            <person name="Soanes D.M."/>
            <person name="van der Giezen M."/>
            <person name="Wahlund T.M."/>
            <person name="Williams B."/>
            <person name="Wilson W."/>
            <person name="Wolfe G."/>
            <person name="Wurch L.L."/>
        </authorList>
    </citation>
    <scope>NUCLEOTIDE SEQUENCE</scope>
</reference>
<evidence type="ECO:0000313" key="1">
    <source>
        <dbReference type="EnsemblProtists" id="EOD24359"/>
    </source>
</evidence>